<accession>A0A662YQL8</accession>
<sequence length="145" mass="16730">MENFILYEEIGRGSKSVVYKGRKKGSIHFVAIICSDKSKRAEITNHVRFTHDIKHENVVSFHEWYETSNHLWLVQELCTGESYKTIICLAKYLQQICLFSSLKSFFTFWTPMSYWGVRRGSESSVVLSVLKCHQNVNGSVNVLSS</sequence>
<proteinExistence type="predicted"/>
<name>A0A662YQL8_ACIRT</name>
<keyword evidence="3" id="KW-1185">Reference proteome</keyword>
<protein>
    <submittedName>
        <fullName evidence="2">Serine/threonine-protein kinase ULK4</fullName>
    </submittedName>
</protein>
<dbReference type="PANTHER" id="PTHR46240:SF1">
    <property type="entry name" value="SERINE_THREONINE-PROTEIN KINASE ULK4"/>
    <property type="match status" value="1"/>
</dbReference>
<keyword evidence="2" id="KW-0418">Kinase</keyword>
<dbReference type="GO" id="GO:0005524">
    <property type="term" value="F:ATP binding"/>
    <property type="evidence" value="ECO:0007669"/>
    <property type="project" value="InterPro"/>
</dbReference>
<evidence type="ECO:0000259" key="1">
    <source>
        <dbReference type="PROSITE" id="PS50011"/>
    </source>
</evidence>
<dbReference type="EMBL" id="SCEB01000702">
    <property type="protein sequence ID" value="RXM98386.1"/>
    <property type="molecule type" value="Genomic_DNA"/>
</dbReference>
<comment type="caution">
    <text evidence="2">The sequence shown here is derived from an EMBL/GenBank/DDBJ whole genome shotgun (WGS) entry which is preliminary data.</text>
</comment>
<dbReference type="Pfam" id="PF00069">
    <property type="entry name" value="Pkinase"/>
    <property type="match status" value="1"/>
</dbReference>
<feature type="domain" description="Protein kinase" evidence="1">
    <location>
        <begin position="4"/>
        <end position="145"/>
    </location>
</feature>
<dbReference type="SUPFAM" id="SSF56112">
    <property type="entry name" value="Protein kinase-like (PK-like)"/>
    <property type="match status" value="1"/>
</dbReference>
<evidence type="ECO:0000313" key="2">
    <source>
        <dbReference type="EMBL" id="RXM98386.1"/>
    </source>
</evidence>
<gene>
    <name evidence="2" type="ORF">EOD39_13194</name>
</gene>
<dbReference type="PANTHER" id="PTHR46240">
    <property type="entry name" value="SER/THR PROTEIN KINASE ULK4"/>
    <property type="match status" value="1"/>
</dbReference>
<dbReference type="InterPro" id="IPR011009">
    <property type="entry name" value="Kinase-like_dom_sf"/>
</dbReference>
<organism evidence="2 3">
    <name type="scientific">Acipenser ruthenus</name>
    <name type="common">Sterlet sturgeon</name>
    <dbReference type="NCBI Taxonomy" id="7906"/>
    <lineage>
        <taxon>Eukaryota</taxon>
        <taxon>Metazoa</taxon>
        <taxon>Chordata</taxon>
        <taxon>Craniata</taxon>
        <taxon>Vertebrata</taxon>
        <taxon>Euteleostomi</taxon>
        <taxon>Actinopterygii</taxon>
        <taxon>Chondrostei</taxon>
        <taxon>Acipenseriformes</taxon>
        <taxon>Acipenseridae</taxon>
        <taxon>Acipenser</taxon>
    </lineage>
</organism>
<reference evidence="2 3" key="1">
    <citation type="submission" date="2019-01" db="EMBL/GenBank/DDBJ databases">
        <title>Draft Genome and Complete Hox-Cluster Characterization of the Sterlet Sturgeon (Acipenser ruthenus).</title>
        <authorList>
            <person name="Wei Q."/>
        </authorList>
    </citation>
    <scope>NUCLEOTIDE SEQUENCE [LARGE SCALE GENOMIC DNA]</scope>
    <source>
        <strain evidence="2">WHYD16114868_AA</strain>
        <tissue evidence="2">Blood</tissue>
    </source>
</reference>
<evidence type="ECO:0000313" key="3">
    <source>
        <dbReference type="Proteomes" id="UP000289886"/>
    </source>
</evidence>
<dbReference type="GO" id="GO:0004672">
    <property type="term" value="F:protein kinase activity"/>
    <property type="evidence" value="ECO:0007669"/>
    <property type="project" value="InterPro"/>
</dbReference>
<dbReference type="PROSITE" id="PS50011">
    <property type="entry name" value="PROTEIN_KINASE_DOM"/>
    <property type="match status" value="1"/>
</dbReference>
<dbReference type="AlphaFoldDB" id="A0A662YQL8"/>
<keyword evidence="2" id="KW-0808">Transferase</keyword>
<dbReference type="InterPro" id="IPR000719">
    <property type="entry name" value="Prot_kinase_dom"/>
</dbReference>
<dbReference type="Proteomes" id="UP000289886">
    <property type="component" value="Unassembled WGS sequence"/>
</dbReference>
<dbReference type="InterPro" id="IPR045906">
    <property type="entry name" value="ULK4"/>
</dbReference>
<dbReference type="Gene3D" id="1.10.510.10">
    <property type="entry name" value="Transferase(Phosphotransferase) domain 1"/>
    <property type="match status" value="1"/>
</dbReference>